<gene>
    <name evidence="2" type="ORF">QQF64_018450</name>
</gene>
<name>A0ABR3LCL0_9TELE</name>
<dbReference type="EMBL" id="JAYMGO010000022">
    <property type="protein sequence ID" value="KAL1250654.1"/>
    <property type="molecule type" value="Genomic_DNA"/>
</dbReference>
<keyword evidence="3" id="KW-1185">Reference proteome</keyword>
<proteinExistence type="predicted"/>
<accession>A0ABR3LCL0</accession>
<organism evidence="2 3">
    <name type="scientific">Cirrhinus molitorella</name>
    <name type="common">mud carp</name>
    <dbReference type="NCBI Taxonomy" id="172907"/>
    <lineage>
        <taxon>Eukaryota</taxon>
        <taxon>Metazoa</taxon>
        <taxon>Chordata</taxon>
        <taxon>Craniata</taxon>
        <taxon>Vertebrata</taxon>
        <taxon>Euteleostomi</taxon>
        <taxon>Actinopterygii</taxon>
        <taxon>Neopterygii</taxon>
        <taxon>Teleostei</taxon>
        <taxon>Ostariophysi</taxon>
        <taxon>Cypriniformes</taxon>
        <taxon>Cyprinidae</taxon>
        <taxon>Labeoninae</taxon>
        <taxon>Labeonini</taxon>
        <taxon>Cirrhinus</taxon>
    </lineage>
</organism>
<dbReference type="Proteomes" id="UP001558613">
    <property type="component" value="Unassembled WGS sequence"/>
</dbReference>
<reference evidence="2 3" key="1">
    <citation type="submission" date="2023-09" db="EMBL/GenBank/DDBJ databases">
        <authorList>
            <person name="Wang M."/>
        </authorList>
    </citation>
    <scope>NUCLEOTIDE SEQUENCE [LARGE SCALE GENOMIC DNA]</scope>
    <source>
        <strain evidence="2">GT-2023</strain>
        <tissue evidence="2">Liver</tissue>
    </source>
</reference>
<feature type="region of interest" description="Disordered" evidence="1">
    <location>
        <begin position="21"/>
        <end position="44"/>
    </location>
</feature>
<evidence type="ECO:0000256" key="1">
    <source>
        <dbReference type="SAM" id="MobiDB-lite"/>
    </source>
</evidence>
<evidence type="ECO:0000313" key="2">
    <source>
        <dbReference type="EMBL" id="KAL1250654.1"/>
    </source>
</evidence>
<sequence length="139" mass="15450">MFRKTLGFIPLATGVSLTKSAWMRPRNGPTQRPEAQDAHRGQSMSPGQLLKAAEMKADTSILVHIRDKDCGVSGGAISQVLLQTVNQVLDKVYCNSYWDIRRREKDLETQDYKTYSLSLKLLPQDPSRSDPVAITTTAA</sequence>
<protein>
    <submittedName>
        <fullName evidence="2">Uncharacterized protein</fullName>
    </submittedName>
</protein>
<comment type="caution">
    <text evidence="2">The sequence shown here is derived from an EMBL/GenBank/DDBJ whole genome shotgun (WGS) entry which is preliminary data.</text>
</comment>
<evidence type="ECO:0000313" key="3">
    <source>
        <dbReference type="Proteomes" id="UP001558613"/>
    </source>
</evidence>